<accession>A0A1L0C4K2</accession>
<dbReference type="Proteomes" id="UP000183794">
    <property type="component" value="Unassembled WGS sequence"/>
</dbReference>
<dbReference type="Pfam" id="PF02239">
    <property type="entry name" value="Cytochrom_D1"/>
    <property type="match status" value="1"/>
</dbReference>
<dbReference type="Gene3D" id="2.140.10.20">
    <property type="entry name" value="C-terminal (heme d1) domain of cytochrome cd1-nitrite reductase"/>
    <property type="match status" value="1"/>
</dbReference>
<organism evidence="1 2">
    <name type="scientific">Moritella viscosa</name>
    <dbReference type="NCBI Taxonomy" id="80854"/>
    <lineage>
        <taxon>Bacteria</taxon>
        <taxon>Pseudomonadati</taxon>
        <taxon>Pseudomonadota</taxon>
        <taxon>Gammaproteobacteria</taxon>
        <taxon>Alteromonadales</taxon>
        <taxon>Moritellaceae</taxon>
        <taxon>Moritella</taxon>
    </lineage>
</organism>
<proteinExistence type="predicted"/>
<dbReference type="PANTHER" id="PTHR47197">
    <property type="entry name" value="PROTEIN NIRF"/>
    <property type="match status" value="1"/>
</dbReference>
<protein>
    <submittedName>
        <fullName evidence="1">NirF protein</fullName>
    </submittedName>
</protein>
<dbReference type="PANTHER" id="PTHR47197:SF3">
    <property type="entry name" value="DIHYDRO-HEME D1 DEHYDROGENASE"/>
    <property type="match status" value="1"/>
</dbReference>
<gene>
    <name evidence="1" type="ORF">NVI5450_4168</name>
</gene>
<dbReference type="CDD" id="cd20778">
    <property type="entry name" value="8prop_hemeD1_NirF"/>
    <property type="match status" value="1"/>
</dbReference>
<name>A0A1L0C4K2_9GAMM</name>
<dbReference type="InterPro" id="IPR003143">
    <property type="entry name" value="Cyt_cd1_C_sf"/>
</dbReference>
<dbReference type="InterPro" id="IPR051200">
    <property type="entry name" value="Host-pathogen_enzymatic-act"/>
</dbReference>
<dbReference type="OrthoDB" id="5290932at2"/>
<evidence type="ECO:0000313" key="1">
    <source>
        <dbReference type="EMBL" id="SGZ15382.1"/>
    </source>
</evidence>
<reference evidence="1 2" key="1">
    <citation type="submission" date="2016-11" db="EMBL/GenBank/DDBJ databases">
        <authorList>
            <person name="Jaros S."/>
            <person name="Januszkiewicz K."/>
            <person name="Wedrychowicz H."/>
        </authorList>
    </citation>
    <scope>NUCLEOTIDE SEQUENCE [LARGE SCALE GENOMIC DNA]</scope>
    <source>
        <strain evidence="1">NVI 5450</strain>
    </source>
</reference>
<evidence type="ECO:0000313" key="2">
    <source>
        <dbReference type="Proteomes" id="UP000183794"/>
    </source>
</evidence>
<dbReference type="InterPro" id="IPR011048">
    <property type="entry name" value="Haem_d1_sf"/>
</dbReference>
<dbReference type="AlphaFoldDB" id="A0A1L0C4K2"/>
<dbReference type="EMBL" id="FPLD01000121">
    <property type="protein sequence ID" value="SGZ15382.1"/>
    <property type="molecule type" value="Genomic_DNA"/>
</dbReference>
<dbReference type="SUPFAM" id="SSF51004">
    <property type="entry name" value="C-terminal (heme d1) domain of cytochrome cd1-nitrite reductase"/>
    <property type="match status" value="1"/>
</dbReference>
<sequence>MENNWILTLILTSTLAFTGCSNVSNTTQELRATGDLGVIIERATGQIKIVNHSNNNELSEIDGLGDLSHASVVYSRDERYAYVFGRDGGLTKIDILKNQIDKRVIQSGNSIGGAISQDGKLVAVSNYTPGGVKVFNSETLELVADIPASLIKNKPALKNGQAARSKVVGLVDAPGQKFIFSLFDTNEIWIADFSQEKMTLTKFSDIGSFPYDALISPDGRYYIAGLFGEDGMALIDLWHLENGVKRILKDYGKGEKKLPVYKMPHLEGWAIAGNLAFVPAVGQYKVLIINTQTWLQVGEIKTHGQPIFVMAQPDNRQIWVNYAFPRNDTIQVFNTENFNLVKTLKPGPAVLHMEFTPRGENVWMSVRDNNEVQIYDTQNQQLLNTLEATSPSGIFFTNRAHQIGL</sequence>
<dbReference type="RefSeq" id="WP_075478526.1">
    <property type="nucleotide sequence ID" value="NZ_CAWRBC010000002.1"/>
</dbReference>